<reference evidence="5" key="1">
    <citation type="submission" date="2017-02" db="EMBL/GenBank/DDBJ databases">
        <title>Draft Genome Sequence of the Salt Water Bacterium Oceanospirillum linum ATCC 11336.</title>
        <authorList>
            <person name="Trachtenberg A.M."/>
            <person name="Carney J.G."/>
            <person name="Linnane J.D."/>
            <person name="Rheaume B.A."/>
            <person name="Pitts N.L."/>
            <person name="Mykles D.L."/>
            <person name="Maclea K.S."/>
        </authorList>
    </citation>
    <scope>NUCLEOTIDE SEQUENCE [LARGE SCALE GENOMIC DNA]</scope>
    <source>
        <strain evidence="5">ATCC 11336</strain>
    </source>
</reference>
<dbReference type="Proteomes" id="UP000190064">
    <property type="component" value="Unassembled WGS sequence"/>
</dbReference>
<dbReference type="STRING" id="966.BTA35_0212800"/>
<dbReference type="Pfam" id="PF03480">
    <property type="entry name" value="DctP"/>
    <property type="match status" value="1"/>
</dbReference>
<dbReference type="Gene3D" id="3.40.190.170">
    <property type="entry name" value="Bacterial extracellular solute-binding protein, family 7"/>
    <property type="match status" value="1"/>
</dbReference>
<comment type="caution">
    <text evidence="5">The sequence shown here is derived from an EMBL/GenBank/DDBJ whole genome shotgun (WGS) entry which is preliminary data.</text>
</comment>
<evidence type="ECO:0000256" key="4">
    <source>
        <dbReference type="SAM" id="SignalP"/>
    </source>
</evidence>
<name>A0A1T1H9F4_OCELI</name>
<dbReference type="EMBL" id="MTSD02000006">
    <property type="protein sequence ID" value="OOV86396.1"/>
    <property type="molecule type" value="Genomic_DNA"/>
</dbReference>
<proteinExistence type="inferred from homology"/>
<sequence length="336" mass="37537">MTFSRFCKQTLLTTALIAASASTIAATELRIATDSGAKGSPAGAAIESWAKAIEEKSAFIGDEIEVDIFYQDELGDQKEVFDLLVVGEVDLMLNWPLTSYDKKMGLRNTPYLFLSWEQAYDAYKPGGWLNTIYSDIHGNLGLKYFGAWPEGFSGVATRGRYATTIEDAKGMKVRVPSNFPNPQTMQALGYQATAITWGEVYTSIQTGVVDGDAGNIIYWDYEYFRDVLDYYVRTKHTFVTGSLSMNMESWDSLSTQQQAIVADAAQSVMNQQFKEARKLDQSYVQKAIDSGMQYIEPSKEELKALAQAAREQVWPKMESELGKEIVDQIKQKAPKL</sequence>
<feature type="signal peptide" evidence="4">
    <location>
        <begin position="1"/>
        <end position="25"/>
    </location>
</feature>
<dbReference type="InterPro" id="IPR018389">
    <property type="entry name" value="DctP_fam"/>
</dbReference>
<gene>
    <name evidence="5" type="ORF">BTA35_0212800</name>
</gene>
<comment type="similarity">
    <text evidence="1">Belongs to the bacterial solute-binding protein 7 family.</text>
</comment>
<dbReference type="AlphaFoldDB" id="A0A1T1H9F4"/>
<evidence type="ECO:0000313" key="6">
    <source>
        <dbReference type="Proteomes" id="UP000190064"/>
    </source>
</evidence>
<dbReference type="RefSeq" id="WP_078320211.1">
    <property type="nucleotide sequence ID" value="NZ_FXTS01000007.1"/>
</dbReference>
<evidence type="ECO:0000256" key="1">
    <source>
        <dbReference type="ARBA" id="ARBA00009023"/>
    </source>
</evidence>
<dbReference type="PANTHER" id="PTHR33376:SF7">
    <property type="entry name" value="C4-DICARBOXYLATE-BINDING PROTEIN DCTB"/>
    <property type="match status" value="1"/>
</dbReference>
<keyword evidence="2" id="KW-0813">Transport</keyword>
<evidence type="ECO:0000256" key="2">
    <source>
        <dbReference type="ARBA" id="ARBA00022448"/>
    </source>
</evidence>
<feature type="chain" id="PRO_5010586160" evidence="4">
    <location>
        <begin position="26"/>
        <end position="336"/>
    </location>
</feature>
<dbReference type="PANTHER" id="PTHR33376">
    <property type="match status" value="1"/>
</dbReference>
<evidence type="ECO:0000256" key="3">
    <source>
        <dbReference type="ARBA" id="ARBA00022729"/>
    </source>
</evidence>
<accession>A0A1T1H9F4</accession>
<organism evidence="5 6">
    <name type="scientific">Oceanospirillum linum</name>
    <dbReference type="NCBI Taxonomy" id="966"/>
    <lineage>
        <taxon>Bacteria</taxon>
        <taxon>Pseudomonadati</taxon>
        <taxon>Pseudomonadota</taxon>
        <taxon>Gammaproteobacteria</taxon>
        <taxon>Oceanospirillales</taxon>
        <taxon>Oceanospirillaceae</taxon>
        <taxon>Oceanospirillum</taxon>
    </lineage>
</organism>
<keyword evidence="6" id="KW-1185">Reference proteome</keyword>
<keyword evidence="3 4" id="KW-0732">Signal</keyword>
<evidence type="ECO:0000313" key="5">
    <source>
        <dbReference type="EMBL" id="OOV86396.1"/>
    </source>
</evidence>
<protein>
    <submittedName>
        <fullName evidence="5">C4-dicarboxylate ABC transporter substrate-binding protein</fullName>
    </submittedName>
</protein>
<dbReference type="InterPro" id="IPR038404">
    <property type="entry name" value="TRAP_DctP_sf"/>
</dbReference>
<dbReference type="NCBIfam" id="NF037995">
    <property type="entry name" value="TRAP_S1"/>
    <property type="match status" value="1"/>
</dbReference>
<dbReference type="GO" id="GO:0055085">
    <property type="term" value="P:transmembrane transport"/>
    <property type="evidence" value="ECO:0007669"/>
    <property type="project" value="InterPro"/>
</dbReference>